<dbReference type="InterPro" id="IPR006995">
    <property type="entry name" value="ATP_synth_F0_jsu"/>
</dbReference>
<dbReference type="PANTHER" id="PTHR28060:SF1">
    <property type="entry name" value="ATP SYNTHASE SUBUNIT J, MITOCHONDRIAL"/>
    <property type="match status" value="1"/>
</dbReference>
<dbReference type="GO" id="GO:0045259">
    <property type="term" value="C:proton-transporting ATP synthase complex"/>
    <property type="evidence" value="ECO:0007669"/>
    <property type="project" value="InterPro"/>
</dbReference>
<gene>
    <name evidence="2" type="ORF">EJ03DRAFT_323249</name>
</gene>
<dbReference type="OrthoDB" id="5520611at2759"/>
<accession>A0A6G1LMS1</accession>
<dbReference type="PANTHER" id="PTHR28060">
    <property type="entry name" value="ATP SYNTHASE SUBUNIT J, MITOCHONDRIAL"/>
    <property type="match status" value="1"/>
</dbReference>
<evidence type="ECO:0000256" key="1">
    <source>
        <dbReference type="SAM" id="MobiDB-lite"/>
    </source>
</evidence>
<evidence type="ECO:0000313" key="2">
    <source>
        <dbReference type="EMBL" id="KAF2773879.1"/>
    </source>
</evidence>
<keyword evidence="3" id="KW-1185">Reference proteome</keyword>
<organism evidence="2 3">
    <name type="scientific">Teratosphaeria nubilosa</name>
    <dbReference type="NCBI Taxonomy" id="161662"/>
    <lineage>
        <taxon>Eukaryota</taxon>
        <taxon>Fungi</taxon>
        <taxon>Dikarya</taxon>
        <taxon>Ascomycota</taxon>
        <taxon>Pezizomycotina</taxon>
        <taxon>Dothideomycetes</taxon>
        <taxon>Dothideomycetidae</taxon>
        <taxon>Mycosphaerellales</taxon>
        <taxon>Teratosphaeriaceae</taxon>
        <taxon>Teratosphaeria</taxon>
    </lineage>
</organism>
<dbReference type="AlphaFoldDB" id="A0A6G1LMS1"/>
<sequence length="65" mass="7187">MANGQTYSLLPKKFPVPIHRTMWPFYAAGLTIAYGINSLAGTLSQTEEFKNDPRNPALRAGKPTH</sequence>
<reference evidence="2" key="1">
    <citation type="journal article" date="2020" name="Stud. Mycol.">
        <title>101 Dothideomycetes genomes: a test case for predicting lifestyles and emergence of pathogens.</title>
        <authorList>
            <person name="Haridas S."/>
            <person name="Albert R."/>
            <person name="Binder M."/>
            <person name="Bloem J."/>
            <person name="Labutti K."/>
            <person name="Salamov A."/>
            <person name="Andreopoulos B."/>
            <person name="Baker S."/>
            <person name="Barry K."/>
            <person name="Bills G."/>
            <person name="Bluhm B."/>
            <person name="Cannon C."/>
            <person name="Castanera R."/>
            <person name="Culley D."/>
            <person name="Daum C."/>
            <person name="Ezra D."/>
            <person name="Gonzalez J."/>
            <person name="Henrissat B."/>
            <person name="Kuo A."/>
            <person name="Liang C."/>
            <person name="Lipzen A."/>
            <person name="Lutzoni F."/>
            <person name="Magnuson J."/>
            <person name="Mondo S."/>
            <person name="Nolan M."/>
            <person name="Ohm R."/>
            <person name="Pangilinan J."/>
            <person name="Park H.-J."/>
            <person name="Ramirez L."/>
            <person name="Alfaro M."/>
            <person name="Sun H."/>
            <person name="Tritt A."/>
            <person name="Yoshinaga Y."/>
            <person name="Zwiers L.-H."/>
            <person name="Turgeon B."/>
            <person name="Goodwin S."/>
            <person name="Spatafora J."/>
            <person name="Crous P."/>
            <person name="Grigoriev I."/>
        </authorList>
    </citation>
    <scope>NUCLEOTIDE SEQUENCE</scope>
    <source>
        <strain evidence="2">CBS 116005</strain>
    </source>
</reference>
<feature type="region of interest" description="Disordered" evidence="1">
    <location>
        <begin position="46"/>
        <end position="65"/>
    </location>
</feature>
<name>A0A6G1LMS1_9PEZI</name>
<evidence type="ECO:0000313" key="3">
    <source>
        <dbReference type="Proteomes" id="UP000799436"/>
    </source>
</evidence>
<proteinExistence type="predicted"/>
<dbReference type="Pfam" id="PF04911">
    <property type="entry name" value="ATP-synt_J"/>
    <property type="match status" value="1"/>
</dbReference>
<dbReference type="EMBL" id="ML995809">
    <property type="protein sequence ID" value="KAF2773879.1"/>
    <property type="molecule type" value="Genomic_DNA"/>
</dbReference>
<protein>
    <recommendedName>
        <fullName evidence="4">Mitochondrial F1F0 ATP synthase subunit Atp18</fullName>
    </recommendedName>
</protein>
<dbReference type="Proteomes" id="UP000799436">
    <property type="component" value="Unassembled WGS sequence"/>
</dbReference>
<dbReference type="GO" id="GO:0046933">
    <property type="term" value="F:proton-transporting ATP synthase activity, rotational mechanism"/>
    <property type="evidence" value="ECO:0007669"/>
    <property type="project" value="TreeGrafter"/>
</dbReference>
<evidence type="ECO:0008006" key="4">
    <source>
        <dbReference type="Google" id="ProtNLM"/>
    </source>
</evidence>